<feature type="chain" id="PRO_5011638502" evidence="1">
    <location>
        <begin position="22"/>
        <end position="96"/>
    </location>
</feature>
<evidence type="ECO:0000313" key="3">
    <source>
        <dbReference type="Proteomes" id="UP000199075"/>
    </source>
</evidence>
<feature type="signal peptide" evidence="1">
    <location>
        <begin position="1"/>
        <end position="21"/>
    </location>
</feature>
<dbReference type="STRING" id="419597.SAMN04487957_101505"/>
<accession>A0A1H0DQY3</accession>
<protein>
    <submittedName>
        <fullName evidence="2">Uncharacterized protein</fullName>
    </submittedName>
</protein>
<keyword evidence="3" id="KW-1185">Reference proteome</keyword>
<dbReference type="OrthoDB" id="6174034at2"/>
<reference evidence="3" key="1">
    <citation type="submission" date="2016-10" db="EMBL/GenBank/DDBJ databases">
        <authorList>
            <person name="Varghese N."/>
            <person name="Submissions S."/>
        </authorList>
    </citation>
    <scope>NUCLEOTIDE SEQUENCE [LARGE SCALE GENOMIC DNA]</scope>
    <source>
        <strain evidence="3">CGMCC 1.6444</strain>
    </source>
</reference>
<dbReference type="RefSeq" id="WP_089676802.1">
    <property type="nucleotide sequence ID" value="NZ_FNIV01000001.1"/>
</dbReference>
<sequence length="96" mass="10069">MTLKSIFPAVLIAAMPMAAQAGQASTLTLQLNEPLSNSSSFQGTATNVPPLSAAFEREGSSAAMAKARAHLEARYHRVTDIELTGDPLTPAREATT</sequence>
<dbReference type="AlphaFoldDB" id="A0A1H0DQY3"/>
<gene>
    <name evidence="2" type="ORF">SAMN04487957_101505</name>
</gene>
<proteinExistence type="predicted"/>
<organism evidence="2 3">
    <name type="scientific">Halomonas shengliensis</name>
    <dbReference type="NCBI Taxonomy" id="419597"/>
    <lineage>
        <taxon>Bacteria</taxon>
        <taxon>Pseudomonadati</taxon>
        <taxon>Pseudomonadota</taxon>
        <taxon>Gammaproteobacteria</taxon>
        <taxon>Oceanospirillales</taxon>
        <taxon>Halomonadaceae</taxon>
        <taxon>Halomonas</taxon>
    </lineage>
</organism>
<dbReference type="EMBL" id="FNIV01000001">
    <property type="protein sequence ID" value="SDN72459.1"/>
    <property type="molecule type" value="Genomic_DNA"/>
</dbReference>
<evidence type="ECO:0000313" key="2">
    <source>
        <dbReference type="EMBL" id="SDN72459.1"/>
    </source>
</evidence>
<name>A0A1H0DQY3_9GAMM</name>
<dbReference type="Proteomes" id="UP000199075">
    <property type="component" value="Unassembled WGS sequence"/>
</dbReference>
<evidence type="ECO:0000256" key="1">
    <source>
        <dbReference type="SAM" id="SignalP"/>
    </source>
</evidence>
<keyword evidence="1" id="KW-0732">Signal</keyword>